<evidence type="ECO:0000256" key="4">
    <source>
        <dbReference type="SAM" id="MobiDB-lite"/>
    </source>
</evidence>
<evidence type="ECO:0000256" key="1">
    <source>
        <dbReference type="ARBA" id="ARBA00009995"/>
    </source>
</evidence>
<evidence type="ECO:0000256" key="2">
    <source>
        <dbReference type="ARBA" id="ARBA00022676"/>
    </source>
</evidence>
<evidence type="ECO:0000313" key="6">
    <source>
        <dbReference type="EMBL" id="JAC06529.1"/>
    </source>
</evidence>
<feature type="transmembrane region" description="Helical" evidence="5">
    <location>
        <begin position="288"/>
        <end position="311"/>
    </location>
</feature>
<accession>W8C8A0</accession>
<feature type="compositionally biased region" description="Polar residues" evidence="4">
    <location>
        <begin position="347"/>
        <end position="357"/>
    </location>
</feature>
<keyword evidence="5" id="KW-0472">Membrane</keyword>
<dbReference type="Gene3D" id="3.40.50.2000">
    <property type="entry name" value="Glycogen Phosphorylase B"/>
    <property type="match status" value="1"/>
</dbReference>
<keyword evidence="2" id="KW-0328">Glycosyltransferase</keyword>
<reference evidence="6" key="2">
    <citation type="journal article" date="2014" name="BMC Genomics">
        <title>A genomic perspective to assessing quality of mass-reared SIT flies used in Mediterranean fruit fly (Ceratitis capitata) eradication in California.</title>
        <authorList>
            <person name="Calla B."/>
            <person name="Hall B."/>
            <person name="Hou S."/>
            <person name="Geib S.M."/>
        </authorList>
    </citation>
    <scope>NUCLEOTIDE SEQUENCE</scope>
</reference>
<dbReference type="PANTHER" id="PTHR48043">
    <property type="entry name" value="EG:EG0003.4 PROTEIN-RELATED"/>
    <property type="match status" value="1"/>
</dbReference>
<keyword evidence="3 6" id="KW-0808">Transferase</keyword>
<sequence>MSPFWERYKFWLLDTLVEWTLYWNEIFHDMMGSYDIKHFSCAGKTLAESRKQIALIFTNHHFSQSLIRPNVPAIVEIGGIHISDYKVNLLPDLLRHINTAENGFIYINLGSSYNCSDVPTGLTNILYDYFTTNRMFVVWRWAYCIEPPTSPFIYYQTWLDQAALLSNPDLLAFITHGSQNSLTEGIHYNVKMLAITTTPEQMANAEYLAAQGAMLHLRDVEVVSPQMLHFSLYNLIHDPTFKQVAATLSEKYRDRPLTPRQTVLYWANYVLRYRGAVHLRSPAVDMHYFQRIGLDFVLVSLALLLAFYIAIAQVRKLFKPPPFTPKNQYDYIMAAPADMYKIDETKNYQIRPTSSDDTAGEETAGEDKAREAVEEDVAGPVMQPNRPRQRKNIQKNKRK</sequence>
<organism evidence="6">
    <name type="scientific">Ceratitis capitata</name>
    <name type="common">Mediterranean fruit fly</name>
    <name type="synonym">Tephritis capitata</name>
    <dbReference type="NCBI Taxonomy" id="7213"/>
    <lineage>
        <taxon>Eukaryota</taxon>
        <taxon>Metazoa</taxon>
        <taxon>Ecdysozoa</taxon>
        <taxon>Arthropoda</taxon>
        <taxon>Hexapoda</taxon>
        <taxon>Insecta</taxon>
        <taxon>Pterygota</taxon>
        <taxon>Neoptera</taxon>
        <taxon>Endopterygota</taxon>
        <taxon>Diptera</taxon>
        <taxon>Brachycera</taxon>
        <taxon>Muscomorpha</taxon>
        <taxon>Tephritoidea</taxon>
        <taxon>Tephritidae</taxon>
        <taxon>Ceratitis</taxon>
        <taxon>Ceratitis</taxon>
    </lineage>
</organism>
<comment type="similarity">
    <text evidence="1">Belongs to the UDP-glycosyltransferase family.</text>
</comment>
<keyword evidence="5" id="KW-1133">Transmembrane helix</keyword>
<dbReference type="SUPFAM" id="SSF53756">
    <property type="entry name" value="UDP-Glycosyltransferase/glycogen phosphorylase"/>
    <property type="match status" value="1"/>
</dbReference>
<evidence type="ECO:0000256" key="5">
    <source>
        <dbReference type="SAM" id="Phobius"/>
    </source>
</evidence>
<dbReference type="OrthoDB" id="5835829at2759"/>
<dbReference type="InterPro" id="IPR050271">
    <property type="entry name" value="UDP-glycosyltransferase"/>
</dbReference>
<feature type="compositionally biased region" description="Basic residues" evidence="4">
    <location>
        <begin position="387"/>
        <end position="399"/>
    </location>
</feature>
<dbReference type="Pfam" id="PF00201">
    <property type="entry name" value="UDPGT"/>
    <property type="match status" value="1"/>
</dbReference>
<feature type="region of interest" description="Disordered" evidence="4">
    <location>
        <begin position="347"/>
        <end position="399"/>
    </location>
</feature>
<reference evidence="6" key="1">
    <citation type="submission" date="2013-07" db="EMBL/GenBank/DDBJ databases">
        <authorList>
            <person name="Geib S."/>
        </authorList>
    </citation>
    <scope>NUCLEOTIDE SEQUENCE</scope>
</reference>
<dbReference type="EMBL" id="GAMC01000027">
    <property type="protein sequence ID" value="JAC06529.1"/>
    <property type="molecule type" value="mRNA"/>
</dbReference>
<protein>
    <submittedName>
        <fullName evidence="6">UDP-glucuronosyltransferase 2B14</fullName>
    </submittedName>
</protein>
<dbReference type="InterPro" id="IPR002213">
    <property type="entry name" value="UDP_glucos_trans"/>
</dbReference>
<evidence type="ECO:0000256" key="3">
    <source>
        <dbReference type="ARBA" id="ARBA00022679"/>
    </source>
</evidence>
<dbReference type="AlphaFoldDB" id="W8C8A0"/>
<gene>
    <name evidence="6" type="primary">UDB14</name>
</gene>
<dbReference type="GO" id="GO:0008194">
    <property type="term" value="F:UDP-glycosyltransferase activity"/>
    <property type="evidence" value="ECO:0007669"/>
    <property type="project" value="InterPro"/>
</dbReference>
<keyword evidence="5" id="KW-0812">Transmembrane</keyword>
<name>W8C8A0_CERCA</name>
<proteinExistence type="evidence at transcript level"/>
<dbReference type="PANTHER" id="PTHR48043:SF159">
    <property type="entry name" value="EG:EG0003.4 PROTEIN-RELATED"/>
    <property type="match status" value="1"/>
</dbReference>